<dbReference type="Gene3D" id="3.90.45.10">
    <property type="entry name" value="Peptide deformylase"/>
    <property type="match status" value="1"/>
</dbReference>
<dbReference type="GO" id="GO:0046872">
    <property type="term" value="F:metal ion binding"/>
    <property type="evidence" value="ECO:0007669"/>
    <property type="project" value="UniProtKB-KW"/>
</dbReference>
<dbReference type="Pfam" id="PF01327">
    <property type="entry name" value="Pep_deformylase"/>
    <property type="match status" value="1"/>
</dbReference>
<dbReference type="EC" id="3.5.1.88" evidence="2"/>
<sequence>MSVKLPPYVVINDPNCPNKEVLETPAKAFTFPLTKEDLAIIKILEAKYDAEENCSGLAAPQIGFSKQAIVFALSDDPDLKKWRPDISDTMPKTLWLNPSYEPVGDDKHIDYEGCFSVADVAGPVARYKTIKYAAYSKEGTKIEGVAHGFLARVMQHEIDHIRGILYTQYVPDGKLLPVEEYRRMRVEAMEKGIAPS</sequence>
<keyword evidence="4" id="KW-1185">Reference proteome</keyword>
<protein>
    <recommendedName>
        <fullName evidence="2">Peptide deformylase</fullName>
        <shortName evidence="2">PDF</shortName>
        <ecNumber evidence="2">3.5.1.88</ecNumber>
    </recommendedName>
    <alternativeName>
        <fullName evidence="2">Polypeptide deformylase</fullName>
    </alternativeName>
</protein>
<evidence type="ECO:0000313" key="3">
    <source>
        <dbReference type="EMBL" id="RZI47107.1"/>
    </source>
</evidence>
<comment type="catalytic activity">
    <reaction evidence="2">
        <text>N-terminal N-formyl-L-methionyl-[peptide] + H2O = N-terminal L-methionyl-[peptide] + formate</text>
        <dbReference type="Rhea" id="RHEA:24420"/>
        <dbReference type="Rhea" id="RHEA-COMP:10639"/>
        <dbReference type="Rhea" id="RHEA-COMP:10640"/>
        <dbReference type="ChEBI" id="CHEBI:15377"/>
        <dbReference type="ChEBI" id="CHEBI:15740"/>
        <dbReference type="ChEBI" id="CHEBI:49298"/>
        <dbReference type="ChEBI" id="CHEBI:64731"/>
        <dbReference type="EC" id="3.5.1.88"/>
    </reaction>
</comment>
<evidence type="ECO:0000313" key="4">
    <source>
        <dbReference type="Proteomes" id="UP000293550"/>
    </source>
</evidence>
<reference evidence="3 4" key="1">
    <citation type="submission" date="2018-10" db="EMBL/GenBank/DDBJ databases">
        <title>An updated phylogeny of the Alphaproteobacteria reveals that the parasitic Rickettsiales and Holosporales have independent origins.</title>
        <authorList>
            <person name="Munoz-Gomez S.A."/>
            <person name="Hess S."/>
            <person name="Burger G."/>
            <person name="Lang B.F."/>
            <person name="Susko E."/>
            <person name="Slamovits C.H."/>
            <person name="Roger A.J."/>
        </authorList>
    </citation>
    <scope>NUCLEOTIDE SEQUENCE [LARGE SCALE GENOMIC DNA]</scope>
    <source>
        <strain evidence="3">HOLO01</strain>
    </source>
</reference>
<proteinExistence type="inferred from homology"/>
<gene>
    <name evidence="2" type="primary">def</name>
    <name evidence="3" type="ORF">EQU50_00550</name>
</gene>
<feature type="active site" evidence="2">
    <location>
        <position position="157"/>
    </location>
</feature>
<dbReference type="OrthoDB" id="9804313at2"/>
<dbReference type="PANTHER" id="PTHR10458">
    <property type="entry name" value="PEPTIDE DEFORMYLASE"/>
    <property type="match status" value="1"/>
</dbReference>
<dbReference type="GO" id="GO:0006412">
    <property type="term" value="P:translation"/>
    <property type="evidence" value="ECO:0007669"/>
    <property type="project" value="UniProtKB-UniRule"/>
</dbReference>
<dbReference type="InterPro" id="IPR023635">
    <property type="entry name" value="Peptide_deformylase"/>
</dbReference>
<dbReference type="SUPFAM" id="SSF56420">
    <property type="entry name" value="Peptide deformylase"/>
    <property type="match status" value="1"/>
</dbReference>
<dbReference type="HAMAP" id="MF_00163">
    <property type="entry name" value="Pep_deformylase"/>
    <property type="match status" value="1"/>
</dbReference>
<dbReference type="Proteomes" id="UP000293550">
    <property type="component" value="Unassembled WGS sequence"/>
</dbReference>
<dbReference type="PANTHER" id="PTHR10458:SF22">
    <property type="entry name" value="PEPTIDE DEFORMYLASE"/>
    <property type="match status" value="1"/>
</dbReference>
<evidence type="ECO:0000256" key="1">
    <source>
        <dbReference type="ARBA" id="ARBA00010759"/>
    </source>
</evidence>
<dbReference type="PIRSF" id="PIRSF004749">
    <property type="entry name" value="Pep_def"/>
    <property type="match status" value="1"/>
</dbReference>
<dbReference type="AlphaFoldDB" id="A0A4V2E028"/>
<feature type="binding site" evidence="2">
    <location>
        <position position="160"/>
    </location>
    <ligand>
        <name>Fe cation</name>
        <dbReference type="ChEBI" id="CHEBI:24875"/>
    </ligand>
</feature>
<comment type="similarity">
    <text evidence="1 2">Belongs to the polypeptide deformylase family.</text>
</comment>
<keyword evidence="2" id="KW-0479">Metal-binding</keyword>
<dbReference type="GO" id="GO:0042586">
    <property type="term" value="F:peptide deformylase activity"/>
    <property type="evidence" value="ECO:0007669"/>
    <property type="project" value="UniProtKB-UniRule"/>
</dbReference>
<dbReference type="EMBL" id="SCFB01000001">
    <property type="protein sequence ID" value="RZI47107.1"/>
    <property type="molecule type" value="Genomic_DNA"/>
</dbReference>
<keyword evidence="2" id="KW-0648">Protein biosynthesis</keyword>
<dbReference type="CDD" id="cd00487">
    <property type="entry name" value="Pep_deformylase"/>
    <property type="match status" value="1"/>
</dbReference>
<evidence type="ECO:0000256" key="2">
    <source>
        <dbReference type="HAMAP-Rule" id="MF_00163"/>
    </source>
</evidence>
<comment type="function">
    <text evidence="2">Removes the formyl group from the N-terminal Met of newly synthesized proteins. Requires at least a dipeptide for an efficient rate of reaction. N-terminal L-methionine is a prerequisite for activity but the enzyme has broad specificity at other positions.</text>
</comment>
<feature type="binding site" evidence="2">
    <location>
        <position position="114"/>
    </location>
    <ligand>
        <name>Fe cation</name>
        <dbReference type="ChEBI" id="CHEBI:24875"/>
    </ligand>
</feature>
<dbReference type="RefSeq" id="WP_130153219.1">
    <property type="nucleotide sequence ID" value="NZ_SCFB01000001.1"/>
</dbReference>
<comment type="cofactor">
    <cofactor evidence="2">
        <name>Fe(2+)</name>
        <dbReference type="ChEBI" id="CHEBI:29033"/>
    </cofactor>
    <text evidence="2">Binds 1 Fe(2+) ion.</text>
</comment>
<dbReference type="PRINTS" id="PR01576">
    <property type="entry name" value="PDEFORMYLASE"/>
</dbReference>
<dbReference type="InterPro" id="IPR036821">
    <property type="entry name" value="Peptide_deformylase_sf"/>
</dbReference>
<keyword evidence="2" id="KW-0408">Iron</keyword>
<name>A0A4V2E028_9PROT</name>
<accession>A0A4V2E028</accession>
<keyword evidence="2" id="KW-0378">Hydrolase</keyword>
<comment type="caution">
    <text evidence="3">The sequence shown here is derived from an EMBL/GenBank/DDBJ whole genome shotgun (WGS) entry which is preliminary data.</text>
</comment>
<feature type="binding site" evidence="2">
    <location>
        <position position="156"/>
    </location>
    <ligand>
        <name>Fe cation</name>
        <dbReference type="ChEBI" id="CHEBI:24875"/>
    </ligand>
</feature>
<organism evidence="3 4">
    <name type="scientific">Candidatus Finniella inopinata</name>
    <dbReference type="NCBI Taxonomy" id="1696036"/>
    <lineage>
        <taxon>Bacteria</taxon>
        <taxon>Pseudomonadati</taxon>
        <taxon>Pseudomonadota</taxon>
        <taxon>Alphaproteobacteria</taxon>
        <taxon>Holosporales</taxon>
        <taxon>Candidatus Paracaedibacteraceae</taxon>
        <taxon>Candidatus Finniella</taxon>
    </lineage>
</organism>